<sequence length="182" mass="19332">MVQETVPVELRIRQRVEPSLVPPAEQTPNGLYYLSNLDQNIAVIVQTVYLFRAAADNDSSSSFDVLRESLAKVLVAYYPLAGRLTMSGEGKLIVDCTGEGAATRARPSLASTLLVTAWSRLPFDAADFGWGPPAACGPAALPEREVALFLSCGGGGVRVLLGLPPAAMAEFQRIVDEVVDAA</sequence>
<evidence type="ECO:0000313" key="4">
    <source>
        <dbReference type="EMBL" id="GJN16888.1"/>
    </source>
</evidence>
<keyword evidence="2" id="KW-0808">Transferase</keyword>
<comment type="caution">
    <text evidence="4">The sequence shown here is derived from an EMBL/GenBank/DDBJ whole genome shotgun (WGS) entry which is preliminary data.</text>
</comment>
<reference evidence="4" key="2">
    <citation type="submission" date="2021-12" db="EMBL/GenBank/DDBJ databases">
        <title>Resequencing data analysis of finger millet.</title>
        <authorList>
            <person name="Hatakeyama M."/>
            <person name="Aluri S."/>
            <person name="Balachadran M.T."/>
            <person name="Sivarajan S.R."/>
            <person name="Poveda L."/>
            <person name="Shimizu-Inatsugi R."/>
            <person name="Schlapbach R."/>
            <person name="Sreeman S.M."/>
            <person name="Shimizu K.K."/>
        </authorList>
    </citation>
    <scope>NUCLEOTIDE SEQUENCE</scope>
</reference>
<comment type="similarity">
    <text evidence="1">Belongs to the plant acyltransferase family.</text>
</comment>
<accession>A0AAV5E0R1</accession>
<dbReference type="AlphaFoldDB" id="A0AAV5E0R1"/>
<evidence type="ECO:0000256" key="2">
    <source>
        <dbReference type="ARBA" id="ARBA00022679"/>
    </source>
</evidence>
<gene>
    <name evidence="4" type="primary">gb03913</name>
    <name evidence="4" type="ORF">PR202_gb03913</name>
</gene>
<dbReference type="Proteomes" id="UP001054889">
    <property type="component" value="Unassembled WGS sequence"/>
</dbReference>
<protein>
    <submittedName>
        <fullName evidence="4">Uncharacterized protein</fullName>
    </submittedName>
</protein>
<keyword evidence="3" id="KW-0012">Acyltransferase</keyword>
<dbReference type="InterPro" id="IPR023213">
    <property type="entry name" value="CAT-like_dom_sf"/>
</dbReference>
<dbReference type="PANTHER" id="PTHR31642:SF113">
    <property type="entry name" value="OS01G0924933 PROTEIN"/>
    <property type="match status" value="1"/>
</dbReference>
<proteinExistence type="inferred from homology"/>
<dbReference type="Pfam" id="PF02458">
    <property type="entry name" value="Transferase"/>
    <property type="match status" value="2"/>
</dbReference>
<name>A0AAV5E0R1_ELECO</name>
<evidence type="ECO:0000256" key="1">
    <source>
        <dbReference type="ARBA" id="ARBA00009861"/>
    </source>
</evidence>
<dbReference type="Gene3D" id="3.30.559.10">
    <property type="entry name" value="Chloramphenicol acetyltransferase-like domain"/>
    <property type="match status" value="1"/>
</dbReference>
<dbReference type="GO" id="GO:0016747">
    <property type="term" value="F:acyltransferase activity, transferring groups other than amino-acyl groups"/>
    <property type="evidence" value="ECO:0007669"/>
    <property type="project" value="TreeGrafter"/>
</dbReference>
<dbReference type="InterPro" id="IPR050317">
    <property type="entry name" value="Plant_Fungal_Acyltransferase"/>
</dbReference>
<dbReference type="PANTHER" id="PTHR31642">
    <property type="entry name" value="TRICHOTHECENE 3-O-ACETYLTRANSFERASE"/>
    <property type="match status" value="1"/>
</dbReference>
<keyword evidence="5" id="KW-1185">Reference proteome</keyword>
<organism evidence="4 5">
    <name type="scientific">Eleusine coracana subsp. coracana</name>
    <dbReference type="NCBI Taxonomy" id="191504"/>
    <lineage>
        <taxon>Eukaryota</taxon>
        <taxon>Viridiplantae</taxon>
        <taxon>Streptophyta</taxon>
        <taxon>Embryophyta</taxon>
        <taxon>Tracheophyta</taxon>
        <taxon>Spermatophyta</taxon>
        <taxon>Magnoliopsida</taxon>
        <taxon>Liliopsida</taxon>
        <taxon>Poales</taxon>
        <taxon>Poaceae</taxon>
        <taxon>PACMAD clade</taxon>
        <taxon>Chloridoideae</taxon>
        <taxon>Cynodonteae</taxon>
        <taxon>Eleusininae</taxon>
        <taxon>Eleusine</taxon>
    </lineage>
</organism>
<dbReference type="EMBL" id="BQKI01000073">
    <property type="protein sequence ID" value="GJN16888.1"/>
    <property type="molecule type" value="Genomic_DNA"/>
</dbReference>
<reference evidence="4" key="1">
    <citation type="journal article" date="2018" name="DNA Res.">
        <title>Multiple hybrid de novo genome assembly of finger millet, an orphan allotetraploid crop.</title>
        <authorList>
            <person name="Hatakeyama M."/>
            <person name="Aluri S."/>
            <person name="Balachadran M.T."/>
            <person name="Sivarajan S.R."/>
            <person name="Patrignani A."/>
            <person name="Gruter S."/>
            <person name="Poveda L."/>
            <person name="Shimizu-Inatsugi R."/>
            <person name="Baeten J."/>
            <person name="Francoijs K.J."/>
            <person name="Nataraja K.N."/>
            <person name="Reddy Y.A.N."/>
            <person name="Phadnis S."/>
            <person name="Ravikumar R.L."/>
            <person name="Schlapbach R."/>
            <person name="Sreeman S.M."/>
            <person name="Shimizu K.K."/>
        </authorList>
    </citation>
    <scope>NUCLEOTIDE SEQUENCE</scope>
</reference>
<evidence type="ECO:0000313" key="5">
    <source>
        <dbReference type="Proteomes" id="UP001054889"/>
    </source>
</evidence>
<evidence type="ECO:0000256" key="3">
    <source>
        <dbReference type="ARBA" id="ARBA00023315"/>
    </source>
</evidence>